<dbReference type="CDD" id="cd17040">
    <property type="entry name" value="Ubl_MoaD_like"/>
    <property type="match status" value="1"/>
</dbReference>
<dbReference type="OrthoDB" id="9800320at2"/>
<dbReference type="Gene3D" id="3.10.20.30">
    <property type="match status" value="1"/>
</dbReference>
<evidence type="ECO:0000313" key="2">
    <source>
        <dbReference type="Proteomes" id="UP000198736"/>
    </source>
</evidence>
<proteinExistence type="predicted"/>
<dbReference type="RefSeq" id="WP_090901098.1">
    <property type="nucleotide sequence ID" value="NZ_CZPZ01000033.1"/>
</dbReference>
<keyword evidence="2" id="KW-1185">Reference proteome</keyword>
<protein>
    <recommendedName>
        <fullName evidence="3">MoaD/ThiS family protein</fullName>
    </recommendedName>
</protein>
<evidence type="ECO:0000313" key="1">
    <source>
        <dbReference type="EMBL" id="CUS38988.1"/>
    </source>
</evidence>
<evidence type="ECO:0008006" key="3">
    <source>
        <dbReference type="Google" id="ProtNLM"/>
    </source>
</evidence>
<gene>
    <name evidence="1" type="ORF">COMA2_60085</name>
</gene>
<organism evidence="1 2">
    <name type="scientific">Candidatus Nitrospira nitrificans</name>
    <dbReference type="NCBI Taxonomy" id="1742973"/>
    <lineage>
        <taxon>Bacteria</taxon>
        <taxon>Pseudomonadati</taxon>
        <taxon>Nitrospirota</taxon>
        <taxon>Nitrospiria</taxon>
        <taxon>Nitrospirales</taxon>
        <taxon>Nitrospiraceae</taxon>
        <taxon>Nitrospira</taxon>
    </lineage>
</organism>
<dbReference type="SUPFAM" id="SSF54285">
    <property type="entry name" value="MoaD/ThiS"/>
    <property type="match status" value="1"/>
</dbReference>
<sequence>MVSVQVFGQTLRAVIEESELEVPVTGPTTVKQLIEAHPAQLGPLLRYIKNREALITINKKIGSEDSPVRDGDIVKLSFQSRTSYDGTRDIPT</sequence>
<reference evidence="2" key="1">
    <citation type="submission" date="2015-10" db="EMBL/GenBank/DDBJ databases">
        <authorList>
            <person name="Luecker S."/>
            <person name="Luecker S."/>
        </authorList>
    </citation>
    <scope>NUCLEOTIDE SEQUENCE [LARGE SCALE GENOMIC DNA]</scope>
</reference>
<name>A0A0S4LN82_9BACT</name>
<dbReference type="Proteomes" id="UP000198736">
    <property type="component" value="Unassembled WGS sequence"/>
</dbReference>
<dbReference type="InterPro" id="IPR016155">
    <property type="entry name" value="Mopterin_synth/thiamin_S_b"/>
</dbReference>
<dbReference type="STRING" id="1742973.COMA2_60085"/>
<dbReference type="InterPro" id="IPR012675">
    <property type="entry name" value="Beta-grasp_dom_sf"/>
</dbReference>
<accession>A0A0S4LN82</accession>
<dbReference type="AlphaFoldDB" id="A0A0S4LN82"/>
<dbReference type="EMBL" id="CZPZ01000033">
    <property type="protein sequence ID" value="CUS38988.1"/>
    <property type="molecule type" value="Genomic_DNA"/>
</dbReference>